<dbReference type="AlphaFoldDB" id="A0A2D0N6L4"/>
<dbReference type="PANTHER" id="PTHR10900">
    <property type="entry name" value="PERIOSTIN-RELATED"/>
    <property type="match status" value="1"/>
</dbReference>
<dbReference type="GO" id="GO:0031012">
    <property type="term" value="C:extracellular matrix"/>
    <property type="evidence" value="ECO:0007669"/>
    <property type="project" value="TreeGrafter"/>
</dbReference>
<dbReference type="GO" id="GO:0030198">
    <property type="term" value="P:extracellular matrix organization"/>
    <property type="evidence" value="ECO:0007669"/>
    <property type="project" value="TreeGrafter"/>
</dbReference>
<evidence type="ECO:0000256" key="1">
    <source>
        <dbReference type="SAM" id="SignalP"/>
    </source>
</evidence>
<dbReference type="Proteomes" id="UP000223913">
    <property type="component" value="Unassembled WGS sequence"/>
</dbReference>
<dbReference type="InterPro" id="IPR000782">
    <property type="entry name" value="FAS1_domain"/>
</dbReference>
<sequence length="317" mass="33374">MLSKLRLPWALLMGLALLFGFTACDGVDDDDLGTNEDKNIVEVATEDSRFSMLVDALVRTGLDDLLDDENSDFTVFAPTNDAFNALGIDLSTLTDQELENILLYHVFADDVRSGEIQEGKTYLGTAANIGPNNEPVSIVVERSGSTVTINDAATVVEADIVTENGVIHAINTVLMPLDIVGHVMANDDFSQLATALGNASGDLVSTLSADDQTFTVFAPTDAAFAAVSDVVAGLTADELASVLTYHVVAGANATSSTLTDGQSFTTVQGENFTIDIDGNNVTITDAQGNIANVIFVNVQGTNGVVHVIDKVIMPNNL</sequence>
<feature type="domain" description="FAS1" evidence="2">
    <location>
        <begin position="176"/>
        <end position="312"/>
    </location>
</feature>
<dbReference type="Gene3D" id="2.30.180.10">
    <property type="entry name" value="FAS1 domain"/>
    <property type="match status" value="2"/>
</dbReference>
<dbReference type="FunFam" id="2.30.180.10:FF:000032">
    <property type="entry name" value="Fasciclin domain-containing protein, putative"/>
    <property type="match status" value="2"/>
</dbReference>
<proteinExistence type="predicted"/>
<dbReference type="SUPFAM" id="SSF82153">
    <property type="entry name" value="FAS1 domain"/>
    <property type="match status" value="2"/>
</dbReference>
<dbReference type="PANTHER" id="PTHR10900:SF77">
    <property type="entry name" value="FI19380P1"/>
    <property type="match status" value="1"/>
</dbReference>
<dbReference type="GO" id="GO:0050839">
    <property type="term" value="F:cell adhesion molecule binding"/>
    <property type="evidence" value="ECO:0007669"/>
    <property type="project" value="TreeGrafter"/>
</dbReference>
<organism evidence="3 4">
    <name type="scientific">Flavilitoribacter nigricans (strain ATCC 23147 / DSM 23189 / NBRC 102662 / NCIMB 1420 / SS-2)</name>
    <name type="common">Lewinella nigricans</name>
    <dbReference type="NCBI Taxonomy" id="1122177"/>
    <lineage>
        <taxon>Bacteria</taxon>
        <taxon>Pseudomonadati</taxon>
        <taxon>Bacteroidota</taxon>
        <taxon>Saprospiria</taxon>
        <taxon>Saprospirales</taxon>
        <taxon>Lewinellaceae</taxon>
        <taxon>Flavilitoribacter</taxon>
    </lineage>
</organism>
<feature type="domain" description="FAS1" evidence="2">
    <location>
        <begin position="37"/>
        <end position="174"/>
    </location>
</feature>
<reference evidence="3 4" key="1">
    <citation type="submission" date="2017-10" db="EMBL/GenBank/DDBJ databases">
        <title>The draft genome sequence of Lewinella nigricans NBRC 102662.</title>
        <authorList>
            <person name="Wang K."/>
        </authorList>
    </citation>
    <scope>NUCLEOTIDE SEQUENCE [LARGE SCALE GENOMIC DNA]</scope>
    <source>
        <strain evidence="3 4">NBRC 102662</strain>
    </source>
</reference>
<name>A0A2D0N6L4_FLAN2</name>
<dbReference type="PROSITE" id="PS51257">
    <property type="entry name" value="PROKAR_LIPOPROTEIN"/>
    <property type="match status" value="1"/>
</dbReference>
<gene>
    <name evidence="3" type="ORF">CRP01_23150</name>
</gene>
<dbReference type="RefSeq" id="WP_099152483.1">
    <property type="nucleotide sequence ID" value="NZ_PDUD01000027.1"/>
</dbReference>
<comment type="caution">
    <text evidence="3">The sequence shown here is derived from an EMBL/GenBank/DDBJ whole genome shotgun (WGS) entry which is preliminary data.</text>
</comment>
<accession>A0A2D0N6L4</accession>
<evidence type="ECO:0000313" key="3">
    <source>
        <dbReference type="EMBL" id="PHN04097.1"/>
    </source>
</evidence>
<dbReference type="OrthoDB" id="1144324at2"/>
<dbReference type="GO" id="GO:0005615">
    <property type="term" value="C:extracellular space"/>
    <property type="evidence" value="ECO:0007669"/>
    <property type="project" value="TreeGrafter"/>
</dbReference>
<keyword evidence="1" id="KW-0732">Signal</keyword>
<dbReference type="PROSITE" id="PS50213">
    <property type="entry name" value="FAS1"/>
    <property type="match status" value="2"/>
</dbReference>
<evidence type="ECO:0000259" key="2">
    <source>
        <dbReference type="PROSITE" id="PS50213"/>
    </source>
</evidence>
<feature type="chain" id="PRO_5013175106" description="FAS1 domain-containing protein" evidence="1">
    <location>
        <begin position="26"/>
        <end position="317"/>
    </location>
</feature>
<dbReference type="GO" id="GO:0007155">
    <property type="term" value="P:cell adhesion"/>
    <property type="evidence" value="ECO:0007669"/>
    <property type="project" value="TreeGrafter"/>
</dbReference>
<dbReference type="EMBL" id="PDUD01000027">
    <property type="protein sequence ID" value="PHN04097.1"/>
    <property type="molecule type" value="Genomic_DNA"/>
</dbReference>
<dbReference type="InterPro" id="IPR036378">
    <property type="entry name" value="FAS1_dom_sf"/>
</dbReference>
<keyword evidence="4" id="KW-1185">Reference proteome</keyword>
<evidence type="ECO:0000313" key="4">
    <source>
        <dbReference type="Proteomes" id="UP000223913"/>
    </source>
</evidence>
<feature type="signal peptide" evidence="1">
    <location>
        <begin position="1"/>
        <end position="25"/>
    </location>
</feature>
<dbReference type="Pfam" id="PF02469">
    <property type="entry name" value="Fasciclin"/>
    <property type="match status" value="2"/>
</dbReference>
<dbReference type="SMART" id="SM00554">
    <property type="entry name" value="FAS1"/>
    <property type="match status" value="2"/>
</dbReference>
<protein>
    <recommendedName>
        <fullName evidence="2">FAS1 domain-containing protein</fullName>
    </recommendedName>
</protein>
<dbReference type="InterPro" id="IPR050904">
    <property type="entry name" value="Adhesion/Biosynth-related"/>
</dbReference>